<feature type="region of interest" description="Disordered" evidence="1">
    <location>
        <begin position="211"/>
        <end position="311"/>
    </location>
</feature>
<dbReference type="OrthoDB" id="77656at2759"/>
<reference evidence="3 4" key="1">
    <citation type="submission" date="2016-07" db="EMBL/GenBank/DDBJ databases">
        <title>Pervasive Adenine N6-methylation of Active Genes in Fungi.</title>
        <authorList>
            <consortium name="DOE Joint Genome Institute"/>
            <person name="Mondo S.J."/>
            <person name="Dannebaum R.O."/>
            <person name="Kuo R.C."/>
            <person name="Labutti K."/>
            <person name="Haridas S."/>
            <person name="Kuo A."/>
            <person name="Salamov A."/>
            <person name="Ahrendt S.R."/>
            <person name="Lipzen A."/>
            <person name="Sullivan W."/>
            <person name="Andreopoulos W.B."/>
            <person name="Clum A."/>
            <person name="Lindquist E."/>
            <person name="Daum C."/>
            <person name="Ramamoorthy G.K."/>
            <person name="Gryganskyi A."/>
            <person name="Culley D."/>
            <person name="Magnuson J.K."/>
            <person name="James T.Y."/>
            <person name="O'Malley M.A."/>
            <person name="Stajich J.E."/>
            <person name="Spatafora J.W."/>
            <person name="Visel A."/>
            <person name="Grigoriev I.V."/>
        </authorList>
    </citation>
    <scope>NUCLEOTIDE SEQUENCE [LARGE SCALE GENOMIC DNA]</scope>
    <source>
        <strain evidence="3 4">JEL800</strain>
    </source>
</reference>
<dbReference type="Proteomes" id="UP000193642">
    <property type="component" value="Unassembled WGS sequence"/>
</dbReference>
<evidence type="ECO:0000313" key="3">
    <source>
        <dbReference type="EMBL" id="ORY28935.1"/>
    </source>
</evidence>
<evidence type="ECO:0000313" key="4">
    <source>
        <dbReference type="Proteomes" id="UP000193642"/>
    </source>
</evidence>
<keyword evidence="4" id="KW-1185">Reference proteome</keyword>
<comment type="caution">
    <text evidence="3">The sequence shown here is derived from an EMBL/GenBank/DDBJ whole genome shotgun (WGS) entry which is preliminary data.</text>
</comment>
<feature type="compositionally biased region" description="Acidic residues" evidence="1">
    <location>
        <begin position="248"/>
        <end position="258"/>
    </location>
</feature>
<dbReference type="InterPro" id="IPR037485">
    <property type="entry name" value="PEX22"/>
</dbReference>
<sequence length="449" mass="48062">MSTSSIRKRQPIAFAVLGIAALSVVVVVGAATLMASLSSNESSTDSSTDSSTAKTTPKTTPKKKDNLIQRPGFVLSISLNNIIVWNPSPCPNDPTFAFQPDALRFLTSLLQSPQRPVVHLISTVINPTQTELILDLLRSNGLFSKGLDQRRVLFCDTVQGRVHLVKHLGSVVHVDDDDQVLIDLVPHVKKLIRVKRSVKVTVEADIRRMSQTSLRSKLSTSPTPSRPSSPLSSPTSLNRRRSASPIQIEDDEDDEDEGVGSIGSLNEDRDSFVSPITIPSTKTSSASTARPPSSTPTTPTTNTPTSASDKPSIYQNLMRSIHQQDPSTHQQLVVVNGSATPSSPTSISSVSSVSSNDGDYKKVSTPQPQAPLQNPILSVSMPTKSSGSLLTRSVSQASFRGPSSYPMSNSKPSQLSLSSIKAPDVVPEALVHASNVEFVEDIAQSSLMP</sequence>
<evidence type="ECO:0000256" key="1">
    <source>
        <dbReference type="SAM" id="MobiDB-lite"/>
    </source>
</evidence>
<name>A0A1Y2B4C7_9FUNG</name>
<feature type="compositionally biased region" description="Low complexity" evidence="1">
    <location>
        <begin position="212"/>
        <end position="237"/>
    </location>
</feature>
<feature type="region of interest" description="Disordered" evidence="1">
    <location>
        <begin position="39"/>
        <end position="65"/>
    </location>
</feature>
<dbReference type="AlphaFoldDB" id="A0A1Y2B4C7"/>
<feature type="transmembrane region" description="Helical" evidence="2">
    <location>
        <begin position="12"/>
        <end position="37"/>
    </location>
</feature>
<gene>
    <name evidence="3" type="ORF">BCR33DRAFT_772684</name>
</gene>
<evidence type="ECO:0000256" key="2">
    <source>
        <dbReference type="SAM" id="Phobius"/>
    </source>
</evidence>
<protein>
    <submittedName>
        <fullName evidence="3">Uncharacterized protein</fullName>
    </submittedName>
</protein>
<feature type="compositionally biased region" description="Low complexity" evidence="1">
    <location>
        <begin position="338"/>
        <end position="355"/>
    </location>
</feature>
<keyword evidence="2" id="KW-0812">Transmembrane</keyword>
<dbReference type="EMBL" id="MCGO01000091">
    <property type="protein sequence ID" value="ORY28935.1"/>
    <property type="molecule type" value="Genomic_DNA"/>
</dbReference>
<proteinExistence type="predicted"/>
<organism evidence="3 4">
    <name type="scientific">Rhizoclosmatium globosum</name>
    <dbReference type="NCBI Taxonomy" id="329046"/>
    <lineage>
        <taxon>Eukaryota</taxon>
        <taxon>Fungi</taxon>
        <taxon>Fungi incertae sedis</taxon>
        <taxon>Chytridiomycota</taxon>
        <taxon>Chytridiomycota incertae sedis</taxon>
        <taxon>Chytridiomycetes</taxon>
        <taxon>Chytridiales</taxon>
        <taxon>Chytriomycetaceae</taxon>
        <taxon>Rhizoclosmatium</taxon>
    </lineage>
</organism>
<keyword evidence="2" id="KW-0472">Membrane</keyword>
<feature type="compositionally biased region" description="Low complexity" evidence="1">
    <location>
        <begin position="39"/>
        <end position="59"/>
    </location>
</feature>
<accession>A0A1Y2B4C7</accession>
<keyword evidence="2" id="KW-1133">Transmembrane helix</keyword>
<dbReference type="GO" id="GO:0007031">
    <property type="term" value="P:peroxisome organization"/>
    <property type="evidence" value="ECO:0007669"/>
    <property type="project" value="InterPro"/>
</dbReference>
<feature type="compositionally biased region" description="Polar residues" evidence="1">
    <location>
        <begin position="364"/>
        <end position="398"/>
    </location>
</feature>
<dbReference type="PANTHER" id="PTHR34126:SF1">
    <property type="entry name" value="PEROXISOME BIOGENESIS PROTEIN 22"/>
    <property type="match status" value="1"/>
</dbReference>
<dbReference type="PANTHER" id="PTHR34126">
    <property type="entry name" value="PEROXISOME BIOGENESIS PROTEIN 22"/>
    <property type="match status" value="1"/>
</dbReference>
<feature type="compositionally biased region" description="Low complexity" evidence="1">
    <location>
        <begin position="274"/>
        <end position="308"/>
    </location>
</feature>
<feature type="region of interest" description="Disordered" evidence="1">
    <location>
        <begin position="337"/>
        <end position="415"/>
    </location>
</feature>